<dbReference type="Proteomes" id="UP000012170">
    <property type="component" value="Chromosome"/>
</dbReference>
<proteinExistence type="predicted"/>
<dbReference type="EMBL" id="HE614873">
    <property type="protein sequence ID" value="CCE74125.1"/>
    <property type="molecule type" value="Genomic_DNA"/>
</dbReference>
<dbReference type="AlphaFoldDB" id="A0AAI9EJ23"/>
<protein>
    <recommendedName>
        <fullName evidence="3">Antitoxin</fullName>
    </recommendedName>
</protein>
<name>A0AAI9EJ23_9MICO</name>
<dbReference type="Gene3D" id="1.10.1220.170">
    <property type="match status" value="1"/>
</dbReference>
<reference evidence="2" key="2">
    <citation type="submission" date="2013-04" db="EMBL/GenBank/DDBJ databases">
        <title>The genome sequence of the maize-pathogen Clavibacter michiganensis subsp. nebraskensis.</title>
        <authorList>
            <person name="Gartemann K.H."/>
            <person name="Blom J."/>
            <person name="Dreiseikelmann B."/>
            <person name="Fluegel M."/>
            <person name="Jaenicke S."/>
            <person name="Linke B."/>
            <person name="Sczcepanowski R."/>
            <person name="Wittmann J."/>
            <person name="Goesmann A."/>
            <person name="Puehler A."/>
            <person name="Eichenlaub R."/>
            <person name="Rueckert C."/>
        </authorList>
    </citation>
    <scope>NUCLEOTIDE SEQUENCE [LARGE SCALE GENOMIC DNA]</scope>
    <source>
        <strain evidence="2">NCPPB 2581</strain>
    </source>
</reference>
<sequence length="51" mass="6055">MSEDDETSYLLRNPAGAKRLLEALERARRGEFVERELIERADEVERHDPRE</sequence>
<dbReference type="KEGG" id="cmc:CMN_00147"/>
<gene>
    <name evidence="1" type="ORF">CMN_00147</name>
</gene>
<dbReference type="RefSeq" id="WP_015488952.1">
    <property type="nucleotide sequence ID" value="NC_020891.1"/>
</dbReference>
<evidence type="ECO:0000313" key="2">
    <source>
        <dbReference type="Proteomes" id="UP000012170"/>
    </source>
</evidence>
<dbReference type="GeneID" id="92984748"/>
<reference evidence="1 2" key="1">
    <citation type="submission" date="2011-11" db="EMBL/GenBank/DDBJ databases">
        <authorList>
            <person name="Gartemann K."/>
        </authorList>
    </citation>
    <scope>NUCLEOTIDE SEQUENCE [LARGE SCALE GENOMIC DNA]</scope>
    <source>
        <strain evidence="2">NCPPB 2581</strain>
    </source>
</reference>
<accession>A0AAI9EJ23</accession>
<evidence type="ECO:0000313" key="1">
    <source>
        <dbReference type="EMBL" id="CCE74125.1"/>
    </source>
</evidence>
<evidence type="ECO:0008006" key="3">
    <source>
        <dbReference type="Google" id="ProtNLM"/>
    </source>
</evidence>
<organism evidence="1 2">
    <name type="scientific">Clavibacter nebraskensis NCPPB 2581</name>
    <dbReference type="NCBI Taxonomy" id="1097677"/>
    <lineage>
        <taxon>Bacteria</taxon>
        <taxon>Bacillati</taxon>
        <taxon>Actinomycetota</taxon>
        <taxon>Actinomycetes</taxon>
        <taxon>Micrococcales</taxon>
        <taxon>Microbacteriaceae</taxon>
        <taxon>Clavibacter</taxon>
    </lineage>
</organism>